<reference evidence="15 16" key="1">
    <citation type="submission" date="2011-10" db="EMBL/GenBank/DDBJ databases">
        <authorList>
            <person name="Genoscope - CEA"/>
        </authorList>
    </citation>
    <scope>NUCLEOTIDE SEQUENCE [LARGE SCALE GENOMIC DNA]</scope>
    <source>
        <strain evidence="15 16">RCC 1105</strain>
    </source>
</reference>
<keyword evidence="6" id="KW-0067">ATP-binding</keyword>
<dbReference type="GO" id="GO:0005524">
    <property type="term" value="F:ATP binding"/>
    <property type="evidence" value="ECO:0007669"/>
    <property type="project" value="UniProtKB-KW"/>
</dbReference>
<dbReference type="InterPro" id="IPR003395">
    <property type="entry name" value="RecF/RecN/SMC_N"/>
</dbReference>
<feature type="coiled-coil region" evidence="12">
    <location>
        <begin position="428"/>
        <end position="504"/>
    </location>
</feature>
<dbReference type="SMART" id="SM00968">
    <property type="entry name" value="SMC_hinge"/>
    <property type="match status" value="1"/>
</dbReference>
<dbReference type="AlphaFoldDB" id="K8ERG1"/>
<dbReference type="eggNOG" id="KOG0933">
    <property type="taxonomic scope" value="Eukaryota"/>
</dbReference>
<comment type="subcellular location">
    <subcellularLocation>
        <location evidence="1 11">Nucleus</location>
    </subcellularLocation>
</comment>
<feature type="coiled-coil region" evidence="12">
    <location>
        <begin position="959"/>
        <end position="1015"/>
    </location>
</feature>
<dbReference type="EMBL" id="FO082261">
    <property type="protein sequence ID" value="CCO20636.1"/>
    <property type="molecule type" value="Genomic_DNA"/>
</dbReference>
<dbReference type="InterPro" id="IPR010935">
    <property type="entry name" value="SMC_hinge"/>
</dbReference>
<evidence type="ECO:0000256" key="12">
    <source>
        <dbReference type="SAM" id="Coils"/>
    </source>
</evidence>
<keyword evidence="5" id="KW-0498">Mitosis</keyword>
<evidence type="ECO:0000256" key="4">
    <source>
        <dbReference type="ARBA" id="ARBA00022741"/>
    </source>
</evidence>
<evidence type="ECO:0000256" key="1">
    <source>
        <dbReference type="ARBA" id="ARBA00004123"/>
    </source>
</evidence>
<evidence type="ECO:0000313" key="15">
    <source>
        <dbReference type="EMBL" id="CCO20636.1"/>
    </source>
</evidence>
<comment type="similarity">
    <text evidence="2">Belongs to the SMC family. SMC2 subfamily.</text>
</comment>
<dbReference type="GO" id="GO:0051301">
    <property type="term" value="P:cell division"/>
    <property type="evidence" value="ECO:0007669"/>
    <property type="project" value="UniProtKB-KW"/>
</dbReference>
<evidence type="ECO:0000256" key="11">
    <source>
        <dbReference type="PIRNR" id="PIRNR005719"/>
    </source>
</evidence>
<dbReference type="PIRSF" id="PIRSF005719">
    <property type="entry name" value="SMC"/>
    <property type="match status" value="1"/>
</dbReference>
<dbReference type="Gene3D" id="3.40.50.300">
    <property type="entry name" value="P-loop containing nucleotide triphosphate hydrolases"/>
    <property type="match status" value="2"/>
</dbReference>
<feature type="domain" description="SMC hinge" evidence="14">
    <location>
        <begin position="523"/>
        <end position="643"/>
    </location>
</feature>
<feature type="region of interest" description="Disordered" evidence="13">
    <location>
        <begin position="1182"/>
        <end position="1227"/>
    </location>
</feature>
<dbReference type="FunFam" id="3.40.50.300:FF:000278">
    <property type="entry name" value="Structural maintenance of chromosomes 2"/>
    <property type="match status" value="1"/>
</dbReference>
<dbReference type="GO" id="GO:0005694">
    <property type="term" value="C:chromosome"/>
    <property type="evidence" value="ECO:0007669"/>
    <property type="project" value="InterPro"/>
</dbReference>
<dbReference type="InterPro" id="IPR027417">
    <property type="entry name" value="P-loop_NTPase"/>
</dbReference>
<dbReference type="GO" id="GO:0016887">
    <property type="term" value="F:ATP hydrolysis activity"/>
    <property type="evidence" value="ECO:0007669"/>
    <property type="project" value="InterPro"/>
</dbReference>
<dbReference type="InterPro" id="IPR036277">
    <property type="entry name" value="SMC_hinge_sf"/>
</dbReference>
<dbReference type="GO" id="GO:0005634">
    <property type="term" value="C:nucleus"/>
    <property type="evidence" value="ECO:0007669"/>
    <property type="project" value="UniProtKB-SubCell"/>
</dbReference>
<dbReference type="SUPFAM" id="SSF52540">
    <property type="entry name" value="P-loop containing nucleoside triphosphate hydrolases"/>
    <property type="match status" value="1"/>
</dbReference>
<evidence type="ECO:0000256" key="10">
    <source>
        <dbReference type="ARBA" id="ARBA00023306"/>
    </source>
</evidence>
<evidence type="ECO:0000256" key="13">
    <source>
        <dbReference type="SAM" id="MobiDB-lite"/>
    </source>
</evidence>
<evidence type="ECO:0000256" key="7">
    <source>
        <dbReference type="ARBA" id="ARBA00023054"/>
    </source>
</evidence>
<dbReference type="Gene3D" id="1.20.1060.20">
    <property type="match status" value="1"/>
</dbReference>
<feature type="compositionally biased region" description="Basic and acidic residues" evidence="13">
    <location>
        <begin position="319"/>
        <end position="380"/>
    </location>
</feature>
<evidence type="ECO:0000313" key="16">
    <source>
        <dbReference type="Proteomes" id="UP000198341"/>
    </source>
</evidence>
<feature type="region of interest" description="Disordered" evidence="13">
    <location>
        <begin position="319"/>
        <end position="393"/>
    </location>
</feature>
<dbReference type="Pfam" id="PF02463">
    <property type="entry name" value="SMC_N"/>
    <property type="match status" value="1"/>
</dbReference>
<evidence type="ECO:0000256" key="3">
    <source>
        <dbReference type="ARBA" id="ARBA00022618"/>
    </source>
</evidence>
<evidence type="ECO:0000256" key="9">
    <source>
        <dbReference type="ARBA" id="ARBA00023242"/>
    </source>
</evidence>
<dbReference type="Proteomes" id="UP000198341">
    <property type="component" value="Chromosome 18"/>
</dbReference>
<feature type="coiled-coil region" evidence="12">
    <location>
        <begin position="684"/>
        <end position="912"/>
    </location>
</feature>
<evidence type="ECO:0000256" key="8">
    <source>
        <dbReference type="ARBA" id="ARBA00023067"/>
    </source>
</evidence>
<evidence type="ECO:0000256" key="5">
    <source>
        <dbReference type="ARBA" id="ARBA00022776"/>
    </source>
</evidence>
<dbReference type="GeneID" id="19010743"/>
<dbReference type="RefSeq" id="XP_007508145.1">
    <property type="nucleotide sequence ID" value="XM_007508083.1"/>
</dbReference>
<dbReference type="OrthoDB" id="10255539at2759"/>
<dbReference type="InterPro" id="IPR027120">
    <property type="entry name" value="Smc2_ABC"/>
</dbReference>
<dbReference type="Gene3D" id="3.30.70.1620">
    <property type="match status" value="1"/>
</dbReference>
<dbReference type="PANTHER" id="PTHR43977">
    <property type="entry name" value="STRUCTURAL MAINTENANCE OF CHROMOSOMES PROTEIN 3"/>
    <property type="match status" value="1"/>
</dbReference>
<evidence type="ECO:0000259" key="14">
    <source>
        <dbReference type="SMART" id="SM00968"/>
    </source>
</evidence>
<dbReference type="STRING" id="41875.K8ERG1"/>
<dbReference type="SUPFAM" id="SSF75553">
    <property type="entry name" value="Smc hinge domain"/>
    <property type="match status" value="1"/>
</dbReference>
<dbReference type="CDD" id="cd03273">
    <property type="entry name" value="ABC_SMC2_euk"/>
    <property type="match status" value="1"/>
</dbReference>
<keyword evidence="16" id="KW-1185">Reference proteome</keyword>
<keyword evidence="10" id="KW-0131">Cell cycle</keyword>
<feature type="coiled-coil region" evidence="12">
    <location>
        <begin position="239"/>
        <end position="266"/>
    </location>
</feature>
<keyword evidence="8" id="KW-0226">DNA condensation</keyword>
<sequence length="1227" mass="138634">MYVEEVCIDGFKSYAQRTIVPQFDQYFNAITGLNGSGKSNILDSICFVLGITNLSQVRCSSLQELVYKQGQAGITKASVSITFNNSEKSRSPVGYEHCDQVTVTRQIVIGGKNKYMINGSVAQPTRVQNLFHSVQLNVNNPHFLIMQGRITKVLNMKPIEILGMLEEAAGTRMYESKKEAATKTLTKKELKVTEIDQLLEEEILPTIEKLRKERGEYMKWASANDTLERLRRFCVAVEFCEAEEEMTKAEEESEKLKETVEMHLSKAMEAKAMSQEMDKDIAVKIENREKACGDQLNASKQRVEEKSKELVKKTSAFEHVSKEMKSEESSLKKLEKSKSDAISADEKRKEKVKDLELEAQREEENLRSAEAEAEKSERKLMNVQTGAGDTSENKSLQTQLMEAIGKVAECDAKAKSEALRQKHIEKEMREAEKLKACKAKESAKMQNEMSEAVKMVEKAQLELASFETEFDDIQDKCAQLEEKKASLESALEDARDSCDQLEGKLAGLDFKFKNPDVKFDRAKKVKGTIAKLFDVMDESTMTALEVIAGGKLYQVVVDSADTGKALLERGELQKRVTIVPLDKVDGRKAHDEQVKAAEKVSNNEAKLAVSLVTAKDQSVQSVMNYVFGRAFVCQTQETAKRVAFDKNVLLNCVTVEGDLLNPTGLLTGGSRNKGSSVLKKLKAFSEAEMKASELRDDIERCDRDIEKAKIERKKYTELETKLDQCEHKLNLLKEKNSESEAFQLEEKRMKLTNELEECERNVREMARVKEETLALQKKLDAEIKNFAKERQNLLKDAEKKVKETKKLVNDIKERIKKKETIVLDARVEKEAAMKAIASLEEDIEHAKGGIETLSKKVIEFEREMINAQQAFDEESKALEIIQTKLRETDDEIASLRKQKSKLEQKHMDESVEAKKLNFKIDQFAKAASDAQSRFHLLEKEHPWATEHERQLFGKEGTEYDFSKRDVKKAQKQLQEAEETQKQLGKRVNKKVIAMFDKAEQEFKQLQEKRRIVLNDRSKIEKVIHELDEKKRETLELVWQKVTKDFGSIFSTLLPGTRAKLEPVEGTTFLDGLEVKVAFGEVWKESLSELSGGQKSLLALSLILALLLFKPAPIYILDEVDAALDLSHTQNIGRMIRTHFPFSQFIVVSLKEGMFNNANVIFRTKFVDGLSTVSRTAPALKDKVTEEDKKDGGALGAAAQKRADKSTTTTTKAAAKKGHVAKENAAPL</sequence>
<evidence type="ECO:0000256" key="6">
    <source>
        <dbReference type="ARBA" id="ARBA00022840"/>
    </source>
</evidence>
<accession>K8ERG1</accession>
<dbReference type="KEGG" id="bpg:Bathy18g00760"/>
<gene>
    <name evidence="15" type="ordered locus">Bathy18g00760</name>
</gene>
<protein>
    <recommendedName>
        <fullName evidence="11">Structural maintenance of chromosomes protein</fullName>
    </recommendedName>
</protein>
<dbReference type="GO" id="GO:0030261">
    <property type="term" value="P:chromosome condensation"/>
    <property type="evidence" value="ECO:0007669"/>
    <property type="project" value="UniProtKB-KW"/>
</dbReference>
<keyword evidence="9 11" id="KW-0539">Nucleus</keyword>
<dbReference type="FunFam" id="3.40.50.300:FF:000385">
    <property type="entry name" value="Structural maintenance of chromosomes 2"/>
    <property type="match status" value="1"/>
</dbReference>
<keyword evidence="3" id="KW-0132">Cell division</keyword>
<dbReference type="InterPro" id="IPR024704">
    <property type="entry name" value="SMC"/>
</dbReference>
<dbReference type="Pfam" id="PF06470">
    <property type="entry name" value="SMC_hinge"/>
    <property type="match status" value="1"/>
</dbReference>
<evidence type="ECO:0000256" key="2">
    <source>
        <dbReference type="ARBA" id="ARBA00005231"/>
    </source>
</evidence>
<keyword evidence="4" id="KW-0547">Nucleotide-binding</keyword>
<keyword evidence="7 12" id="KW-0175">Coiled coil</keyword>
<proteinExistence type="inferred from homology"/>
<name>K8ERG1_9CHLO</name>
<feature type="compositionally biased region" description="Polar residues" evidence="13">
    <location>
        <begin position="382"/>
        <end position="393"/>
    </location>
</feature>
<organism evidence="15 16">
    <name type="scientific">Bathycoccus prasinos</name>
    <dbReference type="NCBI Taxonomy" id="41875"/>
    <lineage>
        <taxon>Eukaryota</taxon>
        <taxon>Viridiplantae</taxon>
        <taxon>Chlorophyta</taxon>
        <taxon>Mamiellophyceae</taxon>
        <taxon>Mamiellales</taxon>
        <taxon>Bathycoccaceae</taxon>
        <taxon>Bathycoccus</taxon>
    </lineage>
</organism>
<feature type="compositionally biased region" description="Basic and acidic residues" evidence="13">
    <location>
        <begin position="1182"/>
        <end position="1191"/>
    </location>
</feature>